<gene>
    <name evidence="1" type="ORF">HCUR_00328</name>
</gene>
<organism evidence="1 2">
    <name type="scientific">Holospora curviuscula</name>
    <dbReference type="NCBI Taxonomy" id="1082868"/>
    <lineage>
        <taxon>Bacteria</taxon>
        <taxon>Pseudomonadati</taxon>
        <taxon>Pseudomonadota</taxon>
        <taxon>Alphaproteobacteria</taxon>
        <taxon>Holosporales</taxon>
        <taxon>Holosporaceae</taxon>
        <taxon>Holospora</taxon>
    </lineage>
</organism>
<dbReference type="PANTHER" id="PTHR30007:SF0">
    <property type="entry name" value="TRANSPOSASE"/>
    <property type="match status" value="1"/>
</dbReference>
<dbReference type="Proteomes" id="UP000239425">
    <property type="component" value="Unassembled WGS sequence"/>
</dbReference>
<dbReference type="PANTHER" id="PTHR30007">
    <property type="entry name" value="PHP DOMAIN PROTEIN"/>
    <property type="match status" value="1"/>
</dbReference>
<dbReference type="AlphaFoldDB" id="A0A2S5RDE9"/>
<reference evidence="1 2" key="1">
    <citation type="submission" date="2017-11" db="EMBL/GenBank/DDBJ databases">
        <title>Comparative genomic analysis of Holospora spp., intranuclear symbionts of paramecia.</title>
        <authorList>
            <person name="Garushyants S.K."/>
            <person name="Beliavskaya A."/>
            <person name="Malko D.B."/>
            <person name="Logacheva M.D."/>
            <person name="Rautian M.S."/>
            <person name="Gelfand M.S."/>
        </authorList>
    </citation>
    <scope>NUCLEOTIDE SEQUENCE [LARGE SCALE GENOMIC DNA]</scope>
    <source>
        <strain evidence="2">02AZ16</strain>
    </source>
</reference>
<proteinExistence type="predicted"/>
<sequence>MLPKDFPKYSIVHSFSRRFRIKRIWEKVLSQFVKISRIKASDNEHPSYSRIDLHSVKTTRACEQRDIGGGKKGRKRYRVVDIQGNLVHGTVYDANHSRGVQCFLRDSAKYPTLKSVFVDFGYGKTMLAFVGNGLNKTIKISEP</sequence>
<evidence type="ECO:0008006" key="3">
    <source>
        <dbReference type="Google" id="ProtNLM"/>
    </source>
</evidence>
<dbReference type="EMBL" id="PHHC01000065">
    <property type="protein sequence ID" value="PPE05369.1"/>
    <property type="molecule type" value="Genomic_DNA"/>
</dbReference>
<evidence type="ECO:0000313" key="2">
    <source>
        <dbReference type="Proteomes" id="UP000239425"/>
    </source>
</evidence>
<comment type="caution">
    <text evidence="1">The sequence shown here is derived from an EMBL/GenBank/DDBJ whole genome shotgun (WGS) entry which is preliminary data.</text>
</comment>
<keyword evidence="2" id="KW-1185">Reference proteome</keyword>
<accession>A0A2S5RDE9</accession>
<protein>
    <recommendedName>
        <fullName evidence="3">Transposase IS4-like domain-containing protein</fullName>
    </recommendedName>
</protein>
<name>A0A2S5RDE9_9PROT</name>
<evidence type="ECO:0000313" key="1">
    <source>
        <dbReference type="EMBL" id="PPE05369.1"/>
    </source>
</evidence>